<dbReference type="AlphaFoldDB" id="A0A0F9LZX0"/>
<evidence type="ECO:0008006" key="2">
    <source>
        <dbReference type="Google" id="ProtNLM"/>
    </source>
</evidence>
<comment type="caution">
    <text evidence="1">The sequence shown here is derived from an EMBL/GenBank/DDBJ whole genome shotgun (WGS) entry which is preliminary data.</text>
</comment>
<protein>
    <recommendedName>
        <fullName evidence="2">Glycosyltransferase 2-like domain-containing protein</fullName>
    </recommendedName>
</protein>
<dbReference type="InterPro" id="IPR029044">
    <property type="entry name" value="Nucleotide-diphossugar_trans"/>
</dbReference>
<organism evidence="1">
    <name type="scientific">marine sediment metagenome</name>
    <dbReference type="NCBI Taxonomy" id="412755"/>
    <lineage>
        <taxon>unclassified sequences</taxon>
        <taxon>metagenomes</taxon>
        <taxon>ecological metagenomes</taxon>
    </lineage>
</organism>
<sequence>MSNEHRPLIMIAVPTRGTIRHEVVGALLSWTSDARVRKLFLTQVGNPCDAVRNLITERFLGSAAEFLITVDDDNPPLRNPIDLIFEDKDVISLPTPIIWGGKRITWNIYKRTGDNLYDTVPESPGDQFRRVDGVGAGCLVIKRRVLESIPAAFSCIVDATSGKIAIGTDLAFSKRVMDAGFELWAHFGYCCRHIQSVDLWKLIEASREK</sequence>
<reference evidence="1" key="1">
    <citation type="journal article" date="2015" name="Nature">
        <title>Complex archaea that bridge the gap between prokaryotes and eukaryotes.</title>
        <authorList>
            <person name="Spang A."/>
            <person name="Saw J.H."/>
            <person name="Jorgensen S.L."/>
            <person name="Zaremba-Niedzwiedzka K."/>
            <person name="Martijn J."/>
            <person name="Lind A.E."/>
            <person name="van Eijk R."/>
            <person name="Schleper C."/>
            <person name="Guy L."/>
            <person name="Ettema T.J."/>
        </authorList>
    </citation>
    <scope>NUCLEOTIDE SEQUENCE</scope>
</reference>
<dbReference type="Gene3D" id="3.90.550.40">
    <property type="match status" value="1"/>
</dbReference>
<gene>
    <name evidence="1" type="ORF">LCGC14_1152660</name>
</gene>
<proteinExistence type="predicted"/>
<dbReference type="SUPFAM" id="SSF53448">
    <property type="entry name" value="Nucleotide-diphospho-sugar transferases"/>
    <property type="match status" value="1"/>
</dbReference>
<accession>A0A0F9LZX0</accession>
<evidence type="ECO:0000313" key="1">
    <source>
        <dbReference type="EMBL" id="KKM98963.1"/>
    </source>
</evidence>
<name>A0A0F9LZX0_9ZZZZ</name>
<dbReference type="EMBL" id="LAZR01005556">
    <property type="protein sequence ID" value="KKM98963.1"/>
    <property type="molecule type" value="Genomic_DNA"/>
</dbReference>